<keyword evidence="9 11" id="KW-0057">Aromatic amino acid biosynthesis</keyword>
<keyword evidence="8 11" id="KW-0067">ATP-binding</keyword>
<comment type="subunit">
    <text evidence="11">Monomer.</text>
</comment>
<evidence type="ECO:0000256" key="5">
    <source>
        <dbReference type="ARBA" id="ARBA00022679"/>
    </source>
</evidence>
<dbReference type="PROSITE" id="PS01128">
    <property type="entry name" value="SHIKIMATE_KINASE"/>
    <property type="match status" value="1"/>
</dbReference>
<keyword evidence="13" id="KW-1185">Reference proteome</keyword>
<evidence type="ECO:0000256" key="9">
    <source>
        <dbReference type="ARBA" id="ARBA00023141"/>
    </source>
</evidence>
<dbReference type="InterPro" id="IPR000623">
    <property type="entry name" value="Shikimate_kinase/TSH1"/>
</dbReference>
<feature type="binding site" evidence="11">
    <location>
        <position position="59"/>
    </location>
    <ligand>
        <name>substrate</name>
    </ligand>
</feature>
<dbReference type="EMBL" id="BSUO01000001">
    <property type="protein sequence ID" value="GMA39943.1"/>
    <property type="molecule type" value="Genomic_DNA"/>
</dbReference>
<feature type="binding site" evidence="11">
    <location>
        <position position="81"/>
    </location>
    <ligand>
        <name>substrate</name>
    </ligand>
</feature>
<accession>A0ABQ6IRN8</accession>
<dbReference type="HAMAP" id="MF_00109">
    <property type="entry name" value="Shikimate_kinase"/>
    <property type="match status" value="1"/>
</dbReference>
<gene>
    <name evidence="11 12" type="primary">aroK</name>
    <name evidence="12" type="ORF">GCM10025883_19880</name>
</gene>
<name>A0ABQ6IRN8_9MICO</name>
<feature type="binding site" evidence="11">
    <location>
        <position position="35"/>
    </location>
    <ligand>
        <name>substrate</name>
    </ligand>
</feature>
<keyword evidence="11" id="KW-0963">Cytoplasm</keyword>
<dbReference type="GO" id="GO:0016301">
    <property type="term" value="F:kinase activity"/>
    <property type="evidence" value="ECO:0007669"/>
    <property type="project" value="UniProtKB-KW"/>
</dbReference>
<evidence type="ECO:0000256" key="1">
    <source>
        <dbReference type="ARBA" id="ARBA00004842"/>
    </source>
</evidence>
<feature type="binding site" evidence="11">
    <location>
        <position position="17"/>
    </location>
    <ligand>
        <name>Mg(2+)</name>
        <dbReference type="ChEBI" id="CHEBI:18420"/>
    </ligand>
</feature>
<dbReference type="PANTHER" id="PTHR21087:SF16">
    <property type="entry name" value="SHIKIMATE KINASE 1, CHLOROPLASTIC"/>
    <property type="match status" value="1"/>
</dbReference>
<evidence type="ECO:0000256" key="2">
    <source>
        <dbReference type="ARBA" id="ARBA00006997"/>
    </source>
</evidence>
<evidence type="ECO:0000256" key="11">
    <source>
        <dbReference type="HAMAP-Rule" id="MF_00109"/>
    </source>
</evidence>
<dbReference type="PRINTS" id="PR01100">
    <property type="entry name" value="SHIKIMTKNASE"/>
</dbReference>
<comment type="pathway">
    <text evidence="1 11">Metabolic intermediate biosynthesis; chorismate biosynthesis; chorismate from D-erythrose 4-phosphate and phosphoenolpyruvate: step 5/7.</text>
</comment>
<dbReference type="InterPro" id="IPR031322">
    <property type="entry name" value="Shikimate/glucono_kinase"/>
</dbReference>
<keyword evidence="7 11" id="KW-0418">Kinase</keyword>
<evidence type="ECO:0000256" key="6">
    <source>
        <dbReference type="ARBA" id="ARBA00022741"/>
    </source>
</evidence>
<dbReference type="InterPro" id="IPR027417">
    <property type="entry name" value="P-loop_NTPase"/>
</dbReference>
<keyword evidence="11" id="KW-0460">Magnesium</keyword>
<keyword evidence="11" id="KW-0479">Metal-binding</keyword>
<dbReference type="EC" id="2.7.1.71" evidence="3 11"/>
<reference evidence="13" key="1">
    <citation type="journal article" date="2019" name="Int. J. Syst. Evol. Microbiol.">
        <title>The Global Catalogue of Microorganisms (GCM) 10K type strain sequencing project: providing services to taxonomists for standard genome sequencing and annotation.</title>
        <authorList>
            <consortium name="The Broad Institute Genomics Platform"/>
            <consortium name="The Broad Institute Genome Sequencing Center for Infectious Disease"/>
            <person name="Wu L."/>
            <person name="Ma J."/>
        </authorList>
    </citation>
    <scope>NUCLEOTIDE SEQUENCE [LARGE SCALE GENOMIC DNA]</scope>
    <source>
        <strain evidence="13">NBRC 113072</strain>
    </source>
</reference>
<comment type="cofactor">
    <cofactor evidence="11">
        <name>Mg(2+)</name>
        <dbReference type="ChEBI" id="CHEBI:18420"/>
    </cofactor>
    <text evidence="11">Binds 1 Mg(2+) ion per subunit.</text>
</comment>
<evidence type="ECO:0000256" key="8">
    <source>
        <dbReference type="ARBA" id="ARBA00022840"/>
    </source>
</evidence>
<keyword evidence="5 11" id="KW-0808">Transferase</keyword>
<comment type="function">
    <text evidence="11">Catalyzes the specific phosphorylation of the 3-hydroxyl group of shikimic acid using ATP as a cosubstrate.</text>
</comment>
<comment type="catalytic activity">
    <reaction evidence="10 11">
        <text>shikimate + ATP = 3-phosphoshikimate + ADP + H(+)</text>
        <dbReference type="Rhea" id="RHEA:13121"/>
        <dbReference type="ChEBI" id="CHEBI:15378"/>
        <dbReference type="ChEBI" id="CHEBI:30616"/>
        <dbReference type="ChEBI" id="CHEBI:36208"/>
        <dbReference type="ChEBI" id="CHEBI:145989"/>
        <dbReference type="ChEBI" id="CHEBI:456216"/>
        <dbReference type="EC" id="2.7.1.71"/>
    </reaction>
</comment>
<organism evidence="12 13">
    <name type="scientific">Mobilicoccus caccae</name>
    <dbReference type="NCBI Taxonomy" id="1859295"/>
    <lineage>
        <taxon>Bacteria</taxon>
        <taxon>Bacillati</taxon>
        <taxon>Actinomycetota</taxon>
        <taxon>Actinomycetes</taxon>
        <taxon>Micrococcales</taxon>
        <taxon>Dermatophilaceae</taxon>
        <taxon>Mobilicoccus</taxon>
    </lineage>
</organism>
<protein>
    <recommendedName>
        <fullName evidence="3 11">Shikimate kinase</fullName>
        <shortName evidence="11">SK</shortName>
        <ecNumber evidence="3 11">2.7.1.71</ecNumber>
    </recommendedName>
</protein>
<proteinExistence type="inferred from homology"/>
<dbReference type="CDD" id="cd00464">
    <property type="entry name" value="SK"/>
    <property type="match status" value="1"/>
</dbReference>
<dbReference type="SUPFAM" id="SSF52540">
    <property type="entry name" value="P-loop containing nucleoside triphosphate hydrolases"/>
    <property type="match status" value="1"/>
</dbReference>
<comment type="similarity">
    <text evidence="2 11">Belongs to the shikimate kinase family.</text>
</comment>
<feature type="binding site" evidence="11">
    <location>
        <begin position="13"/>
        <end position="18"/>
    </location>
    <ligand>
        <name>ATP</name>
        <dbReference type="ChEBI" id="CHEBI:30616"/>
    </ligand>
</feature>
<dbReference type="InterPro" id="IPR023000">
    <property type="entry name" value="Shikimate_kinase_CS"/>
</dbReference>
<dbReference type="Proteomes" id="UP001157126">
    <property type="component" value="Unassembled WGS sequence"/>
</dbReference>
<evidence type="ECO:0000256" key="3">
    <source>
        <dbReference type="ARBA" id="ARBA00012154"/>
    </source>
</evidence>
<evidence type="ECO:0000256" key="10">
    <source>
        <dbReference type="ARBA" id="ARBA00048567"/>
    </source>
</evidence>
<evidence type="ECO:0000256" key="4">
    <source>
        <dbReference type="ARBA" id="ARBA00022605"/>
    </source>
</evidence>
<keyword evidence="4 11" id="KW-0028">Amino-acid biosynthesis</keyword>
<comment type="caution">
    <text evidence="12">The sequence shown here is derived from an EMBL/GenBank/DDBJ whole genome shotgun (WGS) entry which is preliminary data.</text>
</comment>
<keyword evidence="6 11" id="KW-0547">Nucleotide-binding</keyword>
<dbReference type="Gene3D" id="3.40.50.300">
    <property type="entry name" value="P-loop containing nucleotide triphosphate hydrolases"/>
    <property type="match status" value="1"/>
</dbReference>
<evidence type="ECO:0000256" key="7">
    <source>
        <dbReference type="ARBA" id="ARBA00022777"/>
    </source>
</evidence>
<dbReference type="Pfam" id="PF01202">
    <property type="entry name" value="SKI"/>
    <property type="match status" value="1"/>
</dbReference>
<evidence type="ECO:0000313" key="13">
    <source>
        <dbReference type="Proteomes" id="UP001157126"/>
    </source>
</evidence>
<evidence type="ECO:0000313" key="12">
    <source>
        <dbReference type="EMBL" id="GMA39943.1"/>
    </source>
</evidence>
<sequence>MVRPVAVLTGPPGSGKSTVGVALAERLGLTVLDTDALVEHRAGTSITDIFVDQGEASFRALEKAAVADALAEHPGVVSLGGGAVLDPDTQELLAGHRVVFLDVSLRYAARRSGFDQGRPLLALNPRGQWLQLMADRRPIYERLAWLRVNTDEREVADIVAEIAAAIESDANQRSQDG</sequence>
<comment type="subcellular location">
    <subcellularLocation>
        <location evidence="11">Cytoplasm</location>
    </subcellularLocation>
</comment>
<dbReference type="PANTHER" id="PTHR21087">
    <property type="entry name" value="SHIKIMATE KINASE"/>
    <property type="match status" value="1"/>
</dbReference>
<feature type="binding site" evidence="11">
    <location>
        <position position="118"/>
    </location>
    <ligand>
        <name>ATP</name>
        <dbReference type="ChEBI" id="CHEBI:30616"/>
    </ligand>
</feature>
<feature type="binding site" evidence="11">
    <location>
        <position position="153"/>
    </location>
    <ligand>
        <name>ATP</name>
        <dbReference type="ChEBI" id="CHEBI:30616"/>
    </ligand>
</feature>
<feature type="binding site" evidence="11">
    <location>
        <position position="136"/>
    </location>
    <ligand>
        <name>substrate</name>
    </ligand>
</feature>